<comment type="caution">
    <text evidence="3">The sequence shown here is derived from an EMBL/GenBank/DDBJ whole genome shotgun (WGS) entry which is preliminary data.</text>
</comment>
<keyword evidence="1" id="KW-0694">RNA-binding</keyword>
<dbReference type="PANTHER" id="PTHR48426:SF1">
    <property type="entry name" value="CHROMATIN TARGET OF PRMT1 PROTEIN"/>
    <property type="match status" value="1"/>
</dbReference>
<dbReference type="PANTHER" id="PTHR48426">
    <property type="entry name" value="CHROMATIN TARGET OF PRMT1 PROTEIN"/>
    <property type="match status" value="1"/>
</dbReference>
<sequence>MNGVKAPRNAADTQKFKMNIAVPGKIVLKSSTSKTLSDRFGEIAKTSKVDNVRNKLRAENVASIKNRRLAAQMTKRMGIEDTTSQRGTVKSRLSIPIANRLGTKRGGQVRGRGGVRTRGQRGGGRGGSVASRFPRGGSQTRGRGGTNRGRGTARGGRMNRGGRGASRGGRGGQNTRGRGRPANQQGNAGTRGGRGRGRGLNKKPPTREQLDTELDTYMSKTKSVLNSQLDEYMKGSD</sequence>
<gene>
    <name evidence="3" type="ORF">PACLA_8A082210</name>
</gene>
<dbReference type="EMBL" id="CACRXK020008621">
    <property type="protein sequence ID" value="CAB4015202.1"/>
    <property type="molecule type" value="Genomic_DNA"/>
</dbReference>
<dbReference type="InterPro" id="IPR025715">
    <property type="entry name" value="FoP_C"/>
</dbReference>
<reference evidence="3" key="1">
    <citation type="submission" date="2020-04" db="EMBL/GenBank/DDBJ databases">
        <authorList>
            <person name="Alioto T."/>
            <person name="Alioto T."/>
            <person name="Gomez Garrido J."/>
        </authorList>
    </citation>
    <scope>NUCLEOTIDE SEQUENCE</scope>
    <source>
        <strain evidence="3">A484AB</strain>
    </source>
</reference>
<feature type="compositionally biased region" description="Gly residues" evidence="2">
    <location>
        <begin position="142"/>
        <end position="174"/>
    </location>
</feature>
<accession>A0A7D9IR31</accession>
<evidence type="ECO:0000313" key="4">
    <source>
        <dbReference type="Proteomes" id="UP001152795"/>
    </source>
</evidence>
<proteinExistence type="predicted"/>
<evidence type="ECO:0000313" key="3">
    <source>
        <dbReference type="EMBL" id="CAB4015202.1"/>
    </source>
</evidence>
<dbReference type="OrthoDB" id="446014at2759"/>
<dbReference type="Pfam" id="PF13865">
    <property type="entry name" value="FoP_duplication"/>
    <property type="match status" value="1"/>
</dbReference>
<dbReference type="GO" id="GO:0003723">
    <property type="term" value="F:RNA binding"/>
    <property type="evidence" value="ECO:0007669"/>
    <property type="project" value="UniProtKB-KW"/>
</dbReference>
<dbReference type="SMART" id="SM01218">
    <property type="entry name" value="FoP_duplication"/>
    <property type="match status" value="1"/>
</dbReference>
<keyword evidence="4" id="KW-1185">Reference proteome</keyword>
<evidence type="ECO:0000256" key="2">
    <source>
        <dbReference type="SAM" id="MobiDB-lite"/>
    </source>
</evidence>
<protein>
    <submittedName>
        <fullName evidence="3">Uncharacterized protein</fullName>
    </submittedName>
</protein>
<dbReference type="InterPro" id="IPR052656">
    <property type="entry name" value="CTOP_PRMT1"/>
</dbReference>
<dbReference type="AlphaFoldDB" id="A0A7D9IR31"/>
<feature type="region of interest" description="Disordered" evidence="2">
    <location>
        <begin position="99"/>
        <end position="222"/>
    </location>
</feature>
<organism evidence="3 4">
    <name type="scientific">Paramuricea clavata</name>
    <name type="common">Red gorgonian</name>
    <name type="synonym">Violescent sea-whip</name>
    <dbReference type="NCBI Taxonomy" id="317549"/>
    <lineage>
        <taxon>Eukaryota</taxon>
        <taxon>Metazoa</taxon>
        <taxon>Cnidaria</taxon>
        <taxon>Anthozoa</taxon>
        <taxon>Octocorallia</taxon>
        <taxon>Malacalcyonacea</taxon>
        <taxon>Plexauridae</taxon>
        <taxon>Paramuricea</taxon>
    </lineage>
</organism>
<name>A0A7D9IR31_PARCT</name>
<dbReference type="Proteomes" id="UP001152795">
    <property type="component" value="Unassembled WGS sequence"/>
</dbReference>
<evidence type="ECO:0000256" key="1">
    <source>
        <dbReference type="ARBA" id="ARBA00022884"/>
    </source>
</evidence>